<keyword evidence="1 3" id="KW-0378">Hydrolase</keyword>
<feature type="domain" description="Nudix hydrolase" evidence="2">
    <location>
        <begin position="51"/>
        <end position="194"/>
    </location>
</feature>
<dbReference type="CDD" id="cd18888">
    <property type="entry name" value="NUDIX_ADPRase_Nudt5"/>
    <property type="match status" value="1"/>
</dbReference>
<dbReference type="GO" id="GO:0047631">
    <property type="term" value="F:ADP-ribose diphosphatase activity"/>
    <property type="evidence" value="ECO:0007669"/>
    <property type="project" value="UniProtKB-EC"/>
</dbReference>
<dbReference type="GO" id="GO:0005634">
    <property type="term" value="C:nucleus"/>
    <property type="evidence" value="ECO:0007669"/>
    <property type="project" value="TreeGrafter"/>
</dbReference>
<dbReference type="PROSITE" id="PS51462">
    <property type="entry name" value="NUDIX"/>
    <property type="match status" value="1"/>
</dbReference>
<accession>A0AAF0EVB1</accession>
<reference evidence="3" key="1">
    <citation type="submission" date="2023-03" db="EMBL/GenBank/DDBJ databases">
        <title>Mating type loci evolution in Malassezia.</title>
        <authorList>
            <person name="Coelho M.A."/>
        </authorList>
    </citation>
    <scope>NUCLEOTIDE SEQUENCE</scope>
    <source>
        <strain evidence="3">CBS 11721</strain>
    </source>
</reference>
<dbReference type="SUPFAM" id="SSF55811">
    <property type="entry name" value="Nudix"/>
    <property type="match status" value="1"/>
</dbReference>
<sequence>MSTLDPHKSKIVRSRPLGDESRWIGLRAIEWIDPSGRHRVWESADRKTRKGEVDAVAVLALIRRPSKPVHVLLVSQFRPPVGRCAIELPAGLVDAGEEGDEGARRAAIRELREETGYTASAEVQVSTEMVSDPGLTGANMKLCTVEISLADDAPEPVAEPDEGEYIERHLVPLATLSESLAAFSRAGYAVDARLAHFAHGLALANRMTIIQ</sequence>
<evidence type="ECO:0000256" key="1">
    <source>
        <dbReference type="ARBA" id="ARBA00022801"/>
    </source>
</evidence>
<dbReference type="GO" id="GO:0019693">
    <property type="term" value="P:ribose phosphate metabolic process"/>
    <property type="evidence" value="ECO:0007669"/>
    <property type="project" value="TreeGrafter"/>
</dbReference>
<dbReference type="Proteomes" id="UP001219933">
    <property type="component" value="Chromosome 3"/>
</dbReference>
<dbReference type="PANTHER" id="PTHR11839:SF1">
    <property type="entry name" value="ADP-SUGAR PYROPHOSPHATASE"/>
    <property type="match status" value="1"/>
</dbReference>
<evidence type="ECO:0000313" key="4">
    <source>
        <dbReference type="Proteomes" id="UP001219933"/>
    </source>
</evidence>
<organism evidence="3 4">
    <name type="scientific">Malassezia cuniculi</name>
    <dbReference type="NCBI Taxonomy" id="948313"/>
    <lineage>
        <taxon>Eukaryota</taxon>
        <taxon>Fungi</taxon>
        <taxon>Dikarya</taxon>
        <taxon>Basidiomycota</taxon>
        <taxon>Ustilaginomycotina</taxon>
        <taxon>Malasseziomycetes</taxon>
        <taxon>Malasseziales</taxon>
        <taxon>Malasseziaceae</taxon>
        <taxon>Malassezia</taxon>
    </lineage>
</organism>
<dbReference type="InterPro" id="IPR000086">
    <property type="entry name" value="NUDIX_hydrolase_dom"/>
</dbReference>
<dbReference type="InterPro" id="IPR015797">
    <property type="entry name" value="NUDIX_hydrolase-like_dom_sf"/>
</dbReference>
<name>A0AAF0EVB1_9BASI</name>
<evidence type="ECO:0000313" key="3">
    <source>
        <dbReference type="EMBL" id="WFD35720.1"/>
    </source>
</evidence>
<gene>
    <name evidence="3" type="ORF">MCUN1_002581</name>
</gene>
<protein>
    <submittedName>
        <fullName evidence="3">ADP-ribose diphosphatase</fullName>
        <ecNumber evidence="3">3.6.1.13</ecNumber>
    </submittedName>
</protein>
<dbReference type="AlphaFoldDB" id="A0AAF0EVB1"/>
<dbReference type="EMBL" id="CP119879">
    <property type="protein sequence ID" value="WFD35720.1"/>
    <property type="molecule type" value="Genomic_DNA"/>
</dbReference>
<dbReference type="Pfam" id="PF00293">
    <property type="entry name" value="NUDIX"/>
    <property type="match status" value="1"/>
</dbReference>
<dbReference type="Gene3D" id="3.90.79.10">
    <property type="entry name" value="Nucleoside Triphosphate Pyrophosphohydrolase"/>
    <property type="match status" value="1"/>
</dbReference>
<proteinExistence type="predicted"/>
<evidence type="ECO:0000259" key="2">
    <source>
        <dbReference type="PROSITE" id="PS51462"/>
    </source>
</evidence>
<dbReference type="PANTHER" id="PTHR11839">
    <property type="entry name" value="UDP/ADP-SUGAR PYROPHOSPHATASE"/>
    <property type="match status" value="1"/>
</dbReference>
<dbReference type="EC" id="3.6.1.13" evidence="3"/>
<dbReference type="GO" id="GO:0006753">
    <property type="term" value="P:nucleoside phosphate metabolic process"/>
    <property type="evidence" value="ECO:0007669"/>
    <property type="project" value="TreeGrafter"/>
</dbReference>
<keyword evidence="4" id="KW-1185">Reference proteome</keyword>